<dbReference type="EMBL" id="UAUE01000003">
    <property type="protein sequence ID" value="SPY94204.1"/>
    <property type="molecule type" value="Genomic_DNA"/>
</dbReference>
<evidence type="ECO:0000256" key="7">
    <source>
        <dbReference type="ARBA" id="ARBA00022679"/>
    </source>
</evidence>
<gene>
    <name evidence="13" type="primary">lpxK_2</name>
    <name evidence="13" type="ORF">NCTC10975_00540</name>
</gene>
<evidence type="ECO:0000256" key="8">
    <source>
        <dbReference type="ARBA" id="ARBA00022741"/>
    </source>
</evidence>
<evidence type="ECO:0000256" key="5">
    <source>
        <dbReference type="ARBA" id="ARBA00022516"/>
    </source>
</evidence>
<evidence type="ECO:0000256" key="12">
    <source>
        <dbReference type="ARBA" id="ARBA00029757"/>
    </source>
</evidence>
<dbReference type="PANTHER" id="PTHR42724">
    <property type="entry name" value="TETRAACYLDISACCHARIDE 4'-KINASE"/>
    <property type="match status" value="1"/>
</dbReference>
<dbReference type="AlphaFoldDB" id="A0A2X2BGC5"/>
<evidence type="ECO:0000256" key="2">
    <source>
        <dbReference type="ARBA" id="ARBA00004870"/>
    </source>
</evidence>
<evidence type="ECO:0000256" key="1">
    <source>
        <dbReference type="ARBA" id="ARBA00002274"/>
    </source>
</evidence>
<organism evidence="13 14">
    <name type="scientific">Proteus mirabilis</name>
    <dbReference type="NCBI Taxonomy" id="584"/>
    <lineage>
        <taxon>Bacteria</taxon>
        <taxon>Pseudomonadati</taxon>
        <taxon>Pseudomonadota</taxon>
        <taxon>Gammaproteobacteria</taxon>
        <taxon>Enterobacterales</taxon>
        <taxon>Morganellaceae</taxon>
        <taxon>Proteus</taxon>
    </lineage>
</organism>
<dbReference type="EC" id="2.7.1.130" evidence="3"/>
<protein>
    <recommendedName>
        <fullName evidence="4">Tetraacyldisaccharide 4'-kinase</fullName>
        <ecNumber evidence="3">2.7.1.130</ecNumber>
    </recommendedName>
    <alternativeName>
        <fullName evidence="12">Lipid A 4'-kinase</fullName>
    </alternativeName>
</protein>
<dbReference type="GO" id="GO:0009244">
    <property type="term" value="P:lipopolysaccharide core region biosynthetic process"/>
    <property type="evidence" value="ECO:0007669"/>
    <property type="project" value="TreeGrafter"/>
</dbReference>
<evidence type="ECO:0000256" key="10">
    <source>
        <dbReference type="ARBA" id="ARBA00022840"/>
    </source>
</evidence>
<name>A0A2X2BGC5_PROMI</name>
<comment type="pathway">
    <text evidence="2">Glycolipid biosynthesis; lipid IV(A) biosynthesis; lipid IV(A) from (3R)-3-hydroxytetradecanoyl-[acyl-carrier-protein] and UDP-N-acetyl-alpha-D-glucosamine: step 6/6.</text>
</comment>
<comment type="function">
    <text evidence="1">Transfers the gamma-phosphate of ATP to the 4'-position of a tetraacyldisaccharide 1-phosphate intermediate (termed DS-1-P) to form tetraacyldisaccharide 1,4'-bis-phosphate (lipid IVA).</text>
</comment>
<dbReference type="GO" id="GO:0009245">
    <property type="term" value="P:lipid A biosynthetic process"/>
    <property type="evidence" value="ECO:0007669"/>
    <property type="project" value="UniProtKB-KW"/>
</dbReference>
<evidence type="ECO:0000256" key="6">
    <source>
        <dbReference type="ARBA" id="ARBA00022556"/>
    </source>
</evidence>
<dbReference type="Pfam" id="PF02606">
    <property type="entry name" value="LpxK"/>
    <property type="match status" value="1"/>
</dbReference>
<dbReference type="Proteomes" id="UP000251485">
    <property type="component" value="Unassembled WGS sequence"/>
</dbReference>
<evidence type="ECO:0000256" key="11">
    <source>
        <dbReference type="ARBA" id="ARBA00023098"/>
    </source>
</evidence>
<evidence type="ECO:0000256" key="3">
    <source>
        <dbReference type="ARBA" id="ARBA00012071"/>
    </source>
</evidence>
<evidence type="ECO:0000256" key="4">
    <source>
        <dbReference type="ARBA" id="ARBA00016436"/>
    </source>
</evidence>
<keyword evidence="9 13" id="KW-0418">Kinase</keyword>
<keyword evidence="6" id="KW-0441">Lipid A biosynthesis</keyword>
<sequence>MRKKAITELGNAVAMAGIGHPPRFFNSLQDKGVKLIATKAFNDHSEYTLQELQILTPHQEPLIMTEKDAVKCQHFAQNNWWYLPVSAVLEDLSVLNQVSQLVTTRKKLVYDLKQ</sequence>
<evidence type="ECO:0000313" key="13">
    <source>
        <dbReference type="EMBL" id="SPY94204.1"/>
    </source>
</evidence>
<proteinExistence type="predicted"/>
<reference evidence="13 14" key="1">
    <citation type="submission" date="2018-06" db="EMBL/GenBank/DDBJ databases">
        <authorList>
            <consortium name="Pathogen Informatics"/>
            <person name="Doyle S."/>
        </authorList>
    </citation>
    <scope>NUCLEOTIDE SEQUENCE [LARGE SCALE GENOMIC DNA]</scope>
    <source>
        <strain evidence="13 14">NCTC10975</strain>
    </source>
</reference>
<dbReference type="GO" id="GO:0009029">
    <property type="term" value="F:lipid-A 4'-kinase activity"/>
    <property type="evidence" value="ECO:0007669"/>
    <property type="project" value="UniProtKB-EC"/>
</dbReference>
<evidence type="ECO:0000313" key="14">
    <source>
        <dbReference type="Proteomes" id="UP000251485"/>
    </source>
</evidence>
<dbReference type="InterPro" id="IPR003758">
    <property type="entry name" value="LpxK"/>
</dbReference>
<keyword evidence="7 13" id="KW-0808">Transferase</keyword>
<keyword evidence="10" id="KW-0067">ATP-binding</keyword>
<keyword evidence="5" id="KW-0444">Lipid biosynthesis</keyword>
<dbReference type="PANTHER" id="PTHR42724:SF1">
    <property type="entry name" value="TETRAACYLDISACCHARIDE 4'-KINASE, MITOCHONDRIAL-RELATED"/>
    <property type="match status" value="1"/>
</dbReference>
<keyword evidence="11" id="KW-0443">Lipid metabolism</keyword>
<dbReference type="UniPathway" id="UPA00359">
    <property type="reaction ID" value="UER00482"/>
</dbReference>
<dbReference type="GO" id="GO:0005886">
    <property type="term" value="C:plasma membrane"/>
    <property type="evidence" value="ECO:0007669"/>
    <property type="project" value="TreeGrafter"/>
</dbReference>
<keyword evidence="8" id="KW-0547">Nucleotide-binding</keyword>
<accession>A0A2X2BGC5</accession>
<dbReference type="GO" id="GO:0005524">
    <property type="term" value="F:ATP binding"/>
    <property type="evidence" value="ECO:0007669"/>
    <property type="project" value="UniProtKB-KW"/>
</dbReference>
<evidence type="ECO:0000256" key="9">
    <source>
        <dbReference type="ARBA" id="ARBA00022777"/>
    </source>
</evidence>